<evidence type="ECO:0000256" key="4">
    <source>
        <dbReference type="ARBA" id="ARBA00022448"/>
    </source>
</evidence>
<name>A0A1M6DCT0_9CLOT</name>
<evidence type="ECO:0000256" key="2">
    <source>
        <dbReference type="ARBA" id="ARBA00008417"/>
    </source>
</evidence>
<dbReference type="OrthoDB" id="9808954at2"/>
<keyword evidence="9" id="KW-0046">Antibiotic resistance</keyword>
<comment type="subcellular location">
    <subcellularLocation>
        <location evidence="1">Cell membrane</location>
        <topology evidence="1">Multi-pass membrane protein</topology>
    </subcellularLocation>
</comment>
<evidence type="ECO:0000256" key="1">
    <source>
        <dbReference type="ARBA" id="ARBA00004651"/>
    </source>
</evidence>
<keyword evidence="4" id="KW-0813">Transport</keyword>
<feature type="transmembrane region" description="Helical" evidence="10">
    <location>
        <begin position="133"/>
        <end position="151"/>
    </location>
</feature>
<sequence length="441" mass="47989">MEANFSKKVTFLKFLKIISPAIISMVFISFYTIVDGIFVSVLVGSDALASINIILPAINLIFGIGIMFAIGGSAIVSIMLGQSKNEEANKAFSFIFISATLVGIIISVLGSIFIKNIATILGATEVILPYAEAFGKIIILFAPIFIIKTLFEFFIRTDGNFNFSLLLSIISGIVNIIFDYIFISIFNFGVAGAALATGLGVLVAAIMGFYYFLSSKSNLKFGIPKVDFKLLIKVIINGSPELVTELSTGITTIIFNMLALKYAGEKGLAALTIILYAHFLMVSTYLGLVAGITPILSFNYGAKNIDKIKETYNYSKKFIIISSIIVFIISIAFSPMLVGIFVTTNNPVFNIALNGLKLFAIAFLFIGINVFASGLFTAFSNGKISAILALCRSFVFIIIGAAILPKLLNINGLWLTVPFAELLTILLSLTFLRKYKKIYHY</sequence>
<dbReference type="AlphaFoldDB" id="A0A1M6DCT0"/>
<dbReference type="PIRSF" id="PIRSF006603">
    <property type="entry name" value="DinF"/>
    <property type="match status" value="1"/>
</dbReference>
<dbReference type="CDD" id="cd13143">
    <property type="entry name" value="MATE_MepA_like"/>
    <property type="match status" value="1"/>
</dbReference>
<proteinExistence type="inferred from homology"/>
<dbReference type="InterPro" id="IPR051327">
    <property type="entry name" value="MATE_MepA_subfamily"/>
</dbReference>
<evidence type="ECO:0000256" key="7">
    <source>
        <dbReference type="ARBA" id="ARBA00022989"/>
    </source>
</evidence>
<feature type="transmembrane region" description="Helical" evidence="10">
    <location>
        <begin position="234"/>
        <end position="255"/>
    </location>
</feature>
<dbReference type="RefSeq" id="WP_072985275.1">
    <property type="nucleotide sequence ID" value="NZ_FQZB01000004.1"/>
</dbReference>
<feature type="transmembrane region" description="Helical" evidence="10">
    <location>
        <begin position="275"/>
        <end position="298"/>
    </location>
</feature>
<feature type="transmembrane region" description="Helical" evidence="10">
    <location>
        <begin position="358"/>
        <end position="379"/>
    </location>
</feature>
<evidence type="ECO:0000313" key="12">
    <source>
        <dbReference type="Proteomes" id="UP000184310"/>
    </source>
</evidence>
<feature type="transmembrane region" description="Helical" evidence="10">
    <location>
        <begin position="189"/>
        <end position="213"/>
    </location>
</feature>
<feature type="transmembrane region" description="Helical" evidence="10">
    <location>
        <begin position="21"/>
        <end position="41"/>
    </location>
</feature>
<keyword evidence="7 10" id="KW-1133">Transmembrane helix</keyword>
<feature type="transmembrane region" description="Helical" evidence="10">
    <location>
        <begin position="163"/>
        <end position="183"/>
    </location>
</feature>
<organism evidence="11 12">
    <name type="scientific">Clostridium cavendishii DSM 21758</name>
    <dbReference type="NCBI Taxonomy" id="1121302"/>
    <lineage>
        <taxon>Bacteria</taxon>
        <taxon>Bacillati</taxon>
        <taxon>Bacillota</taxon>
        <taxon>Clostridia</taxon>
        <taxon>Eubacteriales</taxon>
        <taxon>Clostridiaceae</taxon>
        <taxon>Clostridium</taxon>
    </lineage>
</organism>
<evidence type="ECO:0000256" key="6">
    <source>
        <dbReference type="ARBA" id="ARBA00022692"/>
    </source>
</evidence>
<dbReference type="InterPro" id="IPR048279">
    <property type="entry name" value="MdtK-like"/>
</dbReference>
<evidence type="ECO:0000256" key="5">
    <source>
        <dbReference type="ARBA" id="ARBA00022475"/>
    </source>
</evidence>
<dbReference type="STRING" id="1121302.SAMN02745163_00691"/>
<dbReference type="NCBIfam" id="TIGR00797">
    <property type="entry name" value="matE"/>
    <property type="match status" value="1"/>
</dbReference>
<evidence type="ECO:0000256" key="9">
    <source>
        <dbReference type="ARBA" id="ARBA00023251"/>
    </source>
</evidence>
<dbReference type="EMBL" id="FQZB01000004">
    <property type="protein sequence ID" value="SHI71009.1"/>
    <property type="molecule type" value="Genomic_DNA"/>
</dbReference>
<feature type="transmembrane region" description="Helical" evidence="10">
    <location>
        <begin position="386"/>
        <end position="407"/>
    </location>
</feature>
<keyword evidence="8 10" id="KW-0472">Membrane</keyword>
<dbReference type="GO" id="GO:0042910">
    <property type="term" value="F:xenobiotic transmembrane transporter activity"/>
    <property type="evidence" value="ECO:0007669"/>
    <property type="project" value="InterPro"/>
</dbReference>
<feature type="transmembrane region" description="Helical" evidence="10">
    <location>
        <begin position="53"/>
        <end position="80"/>
    </location>
</feature>
<feature type="transmembrane region" description="Helical" evidence="10">
    <location>
        <begin position="318"/>
        <end position="338"/>
    </location>
</feature>
<evidence type="ECO:0000256" key="8">
    <source>
        <dbReference type="ARBA" id="ARBA00023136"/>
    </source>
</evidence>
<feature type="transmembrane region" description="Helical" evidence="10">
    <location>
        <begin position="92"/>
        <end position="113"/>
    </location>
</feature>
<dbReference type="InterPro" id="IPR045070">
    <property type="entry name" value="MATE_MepA-like"/>
</dbReference>
<evidence type="ECO:0000313" key="11">
    <source>
        <dbReference type="EMBL" id="SHI71009.1"/>
    </source>
</evidence>
<dbReference type="Pfam" id="PF01554">
    <property type="entry name" value="MatE"/>
    <property type="match status" value="2"/>
</dbReference>
<gene>
    <name evidence="11" type="ORF">SAMN02745163_00691</name>
</gene>
<dbReference type="GO" id="GO:0015297">
    <property type="term" value="F:antiporter activity"/>
    <property type="evidence" value="ECO:0007669"/>
    <property type="project" value="InterPro"/>
</dbReference>
<feature type="transmembrane region" description="Helical" evidence="10">
    <location>
        <begin position="413"/>
        <end position="432"/>
    </location>
</feature>
<dbReference type="PANTHER" id="PTHR43823">
    <property type="entry name" value="SPORULATION PROTEIN YKVU"/>
    <property type="match status" value="1"/>
</dbReference>
<keyword evidence="12" id="KW-1185">Reference proteome</keyword>
<dbReference type="GO" id="GO:0005886">
    <property type="term" value="C:plasma membrane"/>
    <property type="evidence" value="ECO:0007669"/>
    <property type="project" value="UniProtKB-SubCell"/>
</dbReference>
<evidence type="ECO:0000256" key="10">
    <source>
        <dbReference type="SAM" id="Phobius"/>
    </source>
</evidence>
<accession>A0A1M6DCT0</accession>
<keyword evidence="6 10" id="KW-0812">Transmembrane</keyword>
<dbReference type="PANTHER" id="PTHR43823:SF3">
    <property type="entry name" value="MULTIDRUG EXPORT PROTEIN MEPA"/>
    <property type="match status" value="1"/>
</dbReference>
<reference evidence="11 12" key="1">
    <citation type="submission" date="2016-11" db="EMBL/GenBank/DDBJ databases">
        <authorList>
            <person name="Jaros S."/>
            <person name="Januszkiewicz K."/>
            <person name="Wedrychowicz H."/>
        </authorList>
    </citation>
    <scope>NUCLEOTIDE SEQUENCE [LARGE SCALE GENOMIC DNA]</scope>
    <source>
        <strain evidence="11 12">DSM 21758</strain>
    </source>
</reference>
<dbReference type="Proteomes" id="UP000184310">
    <property type="component" value="Unassembled WGS sequence"/>
</dbReference>
<comment type="similarity">
    <text evidence="2">Belongs to the multi antimicrobial extrusion (MATE) (TC 2.A.66.1) family. MepA subfamily.</text>
</comment>
<dbReference type="GO" id="GO:0046677">
    <property type="term" value="P:response to antibiotic"/>
    <property type="evidence" value="ECO:0007669"/>
    <property type="project" value="UniProtKB-KW"/>
</dbReference>
<dbReference type="InterPro" id="IPR002528">
    <property type="entry name" value="MATE_fam"/>
</dbReference>
<keyword evidence="5" id="KW-1003">Cell membrane</keyword>
<protein>
    <recommendedName>
        <fullName evidence="3">Multidrug export protein MepA</fullName>
    </recommendedName>
</protein>
<evidence type="ECO:0000256" key="3">
    <source>
        <dbReference type="ARBA" id="ARBA00022106"/>
    </source>
</evidence>